<dbReference type="RefSeq" id="XP_016220782.1">
    <property type="nucleotide sequence ID" value="XM_016373871.1"/>
</dbReference>
<evidence type="ECO:0000256" key="8">
    <source>
        <dbReference type="RuleBase" id="RU363098"/>
    </source>
</evidence>
<keyword evidence="2 8" id="KW-0696">RNA-directed RNA polymerase</keyword>
<evidence type="ECO:0000256" key="9">
    <source>
        <dbReference type="SAM" id="MobiDB-lite"/>
    </source>
</evidence>
<keyword evidence="13" id="KW-1185">Reference proteome</keyword>
<reference evidence="12 13" key="1">
    <citation type="submission" date="2015-01" db="EMBL/GenBank/DDBJ databases">
        <title>The Genome Sequence of Exophiala mesophila CBS40295.</title>
        <authorList>
            <consortium name="The Broad Institute Genomics Platform"/>
            <person name="Cuomo C."/>
            <person name="de Hoog S."/>
            <person name="Gorbushina A."/>
            <person name="Stielow B."/>
            <person name="Teixiera M."/>
            <person name="Abouelleil A."/>
            <person name="Chapman S.B."/>
            <person name="Priest M."/>
            <person name="Young S.K."/>
            <person name="Wortman J."/>
            <person name="Nusbaum C."/>
            <person name="Birren B."/>
        </authorList>
    </citation>
    <scope>NUCLEOTIDE SEQUENCE [LARGE SCALE GENOMIC DNA]</scope>
    <source>
        <strain evidence="12 13">CBS 40295</strain>
    </source>
</reference>
<protein>
    <recommendedName>
        <fullName evidence="8">RNA-dependent RNA polymerase</fullName>
        <ecNumber evidence="8">2.7.7.48</ecNumber>
    </recommendedName>
</protein>
<dbReference type="PANTHER" id="PTHR23079">
    <property type="entry name" value="RNA-DEPENDENT RNA POLYMERASE"/>
    <property type="match status" value="1"/>
</dbReference>
<comment type="similarity">
    <text evidence="1 8">Belongs to the RdRP family.</text>
</comment>
<dbReference type="GO" id="GO:0031380">
    <property type="term" value="C:nuclear RNA-directed RNA polymerase complex"/>
    <property type="evidence" value="ECO:0007669"/>
    <property type="project" value="TreeGrafter"/>
</dbReference>
<keyword evidence="4 8" id="KW-0548">Nucleotidyltransferase</keyword>
<dbReference type="GO" id="GO:0003723">
    <property type="term" value="F:RNA binding"/>
    <property type="evidence" value="ECO:0007669"/>
    <property type="project" value="UniProtKB-KW"/>
</dbReference>
<dbReference type="GO" id="GO:0030422">
    <property type="term" value="P:siRNA processing"/>
    <property type="evidence" value="ECO:0007669"/>
    <property type="project" value="TreeGrafter"/>
</dbReference>
<dbReference type="GeneID" id="27326641"/>
<dbReference type="EC" id="2.7.7.48" evidence="8"/>
<organism evidence="12 13">
    <name type="scientific">Exophiala mesophila</name>
    <name type="common">Black yeast-like fungus</name>
    <dbReference type="NCBI Taxonomy" id="212818"/>
    <lineage>
        <taxon>Eukaryota</taxon>
        <taxon>Fungi</taxon>
        <taxon>Dikarya</taxon>
        <taxon>Ascomycota</taxon>
        <taxon>Pezizomycotina</taxon>
        <taxon>Eurotiomycetes</taxon>
        <taxon>Chaetothyriomycetidae</taxon>
        <taxon>Chaetothyriales</taxon>
        <taxon>Herpotrichiellaceae</taxon>
        <taxon>Exophiala</taxon>
    </lineage>
</organism>
<feature type="compositionally biased region" description="Acidic residues" evidence="9">
    <location>
        <begin position="1365"/>
        <end position="1375"/>
    </location>
</feature>
<dbReference type="InterPro" id="IPR007855">
    <property type="entry name" value="RDRP"/>
</dbReference>
<accession>A0A0D1Z5P5</accession>
<dbReference type="SUPFAM" id="SSF54928">
    <property type="entry name" value="RNA-binding domain, RBD"/>
    <property type="match status" value="1"/>
</dbReference>
<evidence type="ECO:0000259" key="11">
    <source>
        <dbReference type="Pfam" id="PF26253"/>
    </source>
</evidence>
<evidence type="ECO:0000259" key="10">
    <source>
        <dbReference type="Pfam" id="PF05183"/>
    </source>
</evidence>
<comment type="catalytic activity">
    <reaction evidence="7 8">
        <text>RNA(n) + a ribonucleoside 5'-triphosphate = RNA(n+1) + diphosphate</text>
        <dbReference type="Rhea" id="RHEA:21248"/>
        <dbReference type="Rhea" id="RHEA-COMP:14527"/>
        <dbReference type="Rhea" id="RHEA-COMP:17342"/>
        <dbReference type="ChEBI" id="CHEBI:33019"/>
        <dbReference type="ChEBI" id="CHEBI:61557"/>
        <dbReference type="ChEBI" id="CHEBI:140395"/>
        <dbReference type="EC" id="2.7.7.48"/>
    </reaction>
</comment>
<feature type="domain" description="RDRP core" evidence="10">
    <location>
        <begin position="488"/>
        <end position="1066"/>
    </location>
</feature>
<dbReference type="OrthoDB" id="6513042at2759"/>
<dbReference type="EMBL" id="KN847525">
    <property type="protein sequence ID" value="KIV89208.1"/>
    <property type="molecule type" value="Genomic_DNA"/>
</dbReference>
<keyword evidence="6" id="KW-0943">RNA-mediated gene silencing</keyword>
<dbReference type="EMBL" id="KN847525">
    <property type="protein sequence ID" value="KIV89209.1"/>
    <property type="molecule type" value="Genomic_DNA"/>
</dbReference>
<dbReference type="Proteomes" id="UP000054302">
    <property type="component" value="Unassembled WGS sequence"/>
</dbReference>
<feature type="region of interest" description="Disordered" evidence="9">
    <location>
        <begin position="1353"/>
        <end position="1375"/>
    </location>
</feature>
<dbReference type="VEuPathDB" id="FungiDB:PV10_08796"/>
<dbReference type="HOGENOM" id="CLU_001366_0_1_1"/>
<sequence>MDISRPRSPPKGPAQSHRNRNRHRGDYKSHSSQPPTPSNDEWKQWPSVKARIPNLPHGTTTWDIQKNLSQFGNLDFIKIEQTRQGDFAPTAIVTFKPPPRTKVPWERPYCQTGVEFRTKRAETDPATGKEKEVIHNWKVFVNYLKQRPPPTTYIHPVHGQPAVTFPTEMTIRGQSLDFGYLKTSTSMTVMKSVQRQRHQSQIRLALNPSKKELTISFPFLINSVNQDNTPKQVYRQYRFHIALNDPFFICQSTCDSKTSLILHVKTPPWYSRKLQDAMQLSHDLESFTWNIEDTWSRQTDIVDEKSTIDKINRLPISTRKELNAINIARWTAFRFTLLPKEEPQSSMTLDHFLKALEAFNVHVLRDDTFTFEQGQLYEAPLWDLLDAGDTVESLTDQMSALSLSFELRYQLEVCITRGWLNEYLIGQSFLQQLIALPERRAKQILIHVDAHQQRVYDPCDIFEDLRYLRPVRASTIPPYCVEVYSATVTATGIVLHTPTVEIANRVIRKYQRYADRFLRVRFEDDVYRGQARLYPSTNKKMINVFKRVYRTMKHGIVIAGRHYQFLAWGNSQLRDHAAHFFAPTSSITIDTIRESMGTFDHEKVVAKRAARMGQCFSTTRAISLITPTHEWSSKVIGDIVSFGYTFTDGVGKISPFAAELIKQELKHPGPAPSAYQFRLAGCKGVLAIDKSLSGLDMRLRPSQFKFESSSTELEIIRVSVYSQSTLNRQLILVLSNLGVPDHIFLNKQKDCIEALNKALVDDAAAMRALRENVDPNLATLSISTLVEHGFRRTKEPFVSSLLQLYRAWTLKYLKEKAKIPIAKGAFVLGVVDETQTLRGHVEHSKDELDEPLSQDQRKAMLPQIFLQYTDPATQKRKVVQGVCFVARNPSLHRGDVRVVMAVDNPQLRHMCDVVVMPCIGDRDLPSMCSGGDLDGDDYVVCWDPELIPKEWTAEAFHYDPPTPVTRDLITNDDIINFFCDYLQNDFLGRIAHAHLAAADFLDDGICSKPCLDLLALHSMAVDYPKTGVPARMPRALERNTWPHFMEKRGRPSYHSKKILGKLYDAVEKVNYAPELSDAFDPRILKHPPEDAIVNFVKELKLQYDQSMQRVMTQHEIQTEFEVWSTFVMSHSKAFGDFKFHEEIGNHSKTLKEQYYEAFCTEAGSREFAKLAPYAVTAYHVTHTEVKTALEAWESEDASEGSDEEEQEVEITHPPFISFPWILQEVLEKVAKCTLSDEELNELEPAARVAYETAFNEAKNSGDDFAFWTLMKDFDPHHLVVRELCKVNSEEAAKGLEVAVEVNEVNSGTEESEAEAVIAVTTASAQEVDTVAEEKDIFLATEKMVETLILEEKAEQNGPSETVYDFGDDDDGGFTY</sequence>
<feature type="region of interest" description="Disordered" evidence="9">
    <location>
        <begin position="1"/>
        <end position="44"/>
    </location>
</feature>
<evidence type="ECO:0000256" key="1">
    <source>
        <dbReference type="ARBA" id="ARBA00005762"/>
    </source>
</evidence>
<dbReference type="CDD" id="cd00590">
    <property type="entry name" value="RRM_SF"/>
    <property type="match status" value="1"/>
</dbReference>
<dbReference type="InterPro" id="IPR035979">
    <property type="entry name" value="RBD_domain_sf"/>
</dbReference>
<evidence type="ECO:0000313" key="13">
    <source>
        <dbReference type="Proteomes" id="UP000054302"/>
    </source>
</evidence>
<dbReference type="STRING" id="212818.A0A0D1Z5P5"/>
<proteinExistence type="inferred from homology"/>
<gene>
    <name evidence="12" type="ORF">PV10_08796</name>
</gene>
<dbReference type="InterPro" id="IPR057596">
    <property type="entry name" value="RDRP_core"/>
</dbReference>
<evidence type="ECO:0000256" key="4">
    <source>
        <dbReference type="ARBA" id="ARBA00022695"/>
    </source>
</evidence>
<evidence type="ECO:0000256" key="6">
    <source>
        <dbReference type="ARBA" id="ARBA00023158"/>
    </source>
</evidence>
<keyword evidence="5 8" id="KW-0694">RNA-binding</keyword>
<evidence type="ECO:0000256" key="3">
    <source>
        <dbReference type="ARBA" id="ARBA00022679"/>
    </source>
</evidence>
<dbReference type="GO" id="GO:0003968">
    <property type="term" value="F:RNA-directed RNA polymerase activity"/>
    <property type="evidence" value="ECO:0007669"/>
    <property type="project" value="UniProtKB-KW"/>
</dbReference>
<feature type="domain" description="RDRP C-terminal head" evidence="11">
    <location>
        <begin position="1092"/>
        <end position="1231"/>
    </location>
</feature>
<evidence type="ECO:0000256" key="2">
    <source>
        <dbReference type="ARBA" id="ARBA00022484"/>
    </source>
</evidence>
<dbReference type="Pfam" id="PF05183">
    <property type="entry name" value="RdRP"/>
    <property type="match status" value="1"/>
</dbReference>
<evidence type="ECO:0000256" key="7">
    <source>
        <dbReference type="ARBA" id="ARBA00048744"/>
    </source>
</evidence>
<name>A0A0D1Z5P5_EXOME</name>
<evidence type="ECO:0000256" key="5">
    <source>
        <dbReference type="ARBA" id="ARBA00022884"/>
    </source>
</evidence>
<dbReference type="PANTHER" id="PTHR23079:SF55">
    <property type="entry name" value="RNA-DIRECTED RNA POLYMERASE"/>
    <property type="match status" value="1"/>
</dbReference>
<evidence type="ECO:0000313" key="12">
    <source>
        <dbReference type="EMBL" id="KIV89209.1"/>
    </source>
</evidence>
<keyword evidence="3 8" id="KW-0808">Transferase</keyword>
<dbReference type="InterPro" id="IPR058752">
    <property type="entry name" value="RDRP_C_head"/>
</dbReference>
<dbReference type="RefSeq" id="XP_016220783.1">
    <property type="nucleotide sequence ID" value="XM_016373872.1"/>
</dbReference>
<dbReference type="OMA" id="DDYLVIW"/>
<dbReference type="Pfam" id="PF26253">
    <property type="entry name" value="RdRP_head"/>
    <property type="match status" value="1"/>
</dbReference>